<evidence type="ECO:0000256" key="1">
    <source>
        <dbReference type="SAM" id="MobiDB-lite"/>
    </source>
</evidence>
<feature type="compositionally biased region" description="Basic and acidic residues" evidence="1">
    <location>
        <begin position="403"/>
        <end position="480"/>
    </location>
</feature>
<evidence type="ECO:0000313" key="2">
    <source>
        <dbReference type="EMBL" id="KAF6742518.1"/>
    </source>
</evidence>
<keyword evidence="3" id="KW-1185">Reference proteome</keyword>
<name>A0A8H6LSV2_9AGAR</name>
<feature type="compositionally biased region" description="Polar residues" evidence="1">
    <location>
        <begin position="793"/>
        <end position="802"/>
    </location>
</feature>
<dbReference type="AlphaFoldDB" id="A0A8H6LSV2"/>
<reference evidence="2 3" key="1">
    <citation type="submission" date="2020-07" db="EMBL/GenBank/DDBJ databases">
        <title>Comparative genomics of pyrophilous fungi reveals a link between fire events and developmental genes.</title>
        <authorList>
            <consortium name="DOE Joint Genome Institute"/>
            <person name="Steindorff A.S."/>
            <person name="Carver A."/>
            <person name="Calhoun S."/>
            <person name="Stillman K."/>
            <person name="Liu H."/>
            <person name="Lipzen A."/>
            <person name="Pangilinan J."/>
            <person name="Labutti K."/>
            <person name="Bruns T.D."/>
            <person name="Grigoriev I.V."/>
        </authorList>
    </citation>
    <scope>NUCLEOTIDE SEQUENCE [LARGE SCALE GENOMIC DNA]</scope>
    <source>
        <strain evidence="2 3">CBS 144469</strain>
    </source>
</reference>
<feature type="region of interest" description="Disordered" evidence="1">
    <location>
        <begin position="712"/>
        <end position="802"/>
    </location>
</feature>
<protein>
    <submittedName>
        <fullName evidence="2">Uncharacterized protein</fullName>
    </submittedName>
</protein>
<accession>A0A8H6LSV2</accession>
<dbReference type="EMBL" id="JACGCI010000181">
    <property type="protein sequence ID" value="KAF6742518.1"/>
    <property type="molecule type" value="Genomic_DNA"/>
</dbReference>
<dbReference type="InterPro" id="IPR046521">
    <property type="entry name" value="DUF6698"/>
</dbReference>
<gene>
    <name evidence="2" type="ORF">DFP72DRAFT_860373</name>
</gene>
<dbReference type="Proteomes" id="UP000521943">
    <property type="component" value="Unassembled WGS sequence"/>
</dbReference>
<feature type="region of interest" description="Disordered" evidence="1">
    <location>
        <begin position="665"/>
        <end position="698"/>
    </location>
</feature>
<feature type="region of interest" description="Disordered" evidence="1">
    <location>
        <begin position="334"/>
        <end position="585"/>
    </location>
</feature>
<feature type="compositionally biased region" description="Polar residues" evidence="1">
    <location>
        <begin position="527"/>
        <end position="537"/>
    </location>
</feature>
<evidence type="ECO:0000313" key="3">
    <source>
        <dbReference type="Proteomes" id="UP000521943"/>
    </source>
</evidence>
<sequence length="802" mass="90302">MPRQNQGDEDGDAAALPPGAVSWDWTHNQQHVACLAEGLREMIAKGPKSDCEVVHRYSLKARIIPMLVHPYLLPSRMISCGLNIPSPEFGERYTDEDHTAYKDLKGVIPRLHSTARNLLRLDLELFTYFCSLVTSPSVIRFELDKAADGGREAHTRTMKTAAGSGLVLEDPLNDLYEPRILSISDKSLRGFRSLTFGRLLCPLQYIALFDSDHEKFEADRDAGRIPITAGRWPALMYPFGHQYNPENEEEGLFQSPLITRACNLLCVGSSATYGGDSTSKNPSTAVKDQITKFTKQILCYVVVQYMRRLLDEDEAWTAETLAWLNREVVDLTRCPKGRGRQNRPEADKDDDPVERIRRQRAARAAVAQPEDQNDQRRRSPAPQAHGRQSTNRAPHRRLPQPEVAHRREGEAEERQHEDRQREDRLREESQREGEAEERQRRERQREERLREEHQREREAGERRREGEAGEHQRKERRAPAEDQSQPPTPRHQQQSTHDHGDDDFYETSGSASKHKHPRYAAEELTRFGSSNSGSRRPTATPPRSGRSNSHARSPHPARVHIPLPKTPPGSSSGGNDASRVTKATAQKAPTRFGDYLNMNPAVKNLFISSCNAEKAGNYLKARDLTREVRIVAAFGSKHPWDVTLAQRQERLWALVPIEDRPVSWDELHSDDDEGEGPFYPVKRTPSPPASPHIQQQPSAQILEARSPFRVHEYDNNTGLSPSSLKRKDRQVSEPPRSKRPILHATPSWGAPPPVPTQASQPAGSSRPVPASARKSKGPPRPPSRVLPPRAGTNRASSVASHS</sequence>
<feature type="compositionally biased region" description="Polar residues" evidence="1">
    <location>
        <begin position="482"/>
        <end position="495"/>
    </location>
</feature>
<dbReference type="Pfam" id="PF20414">
    <property type="entry name" value="DUF6698"/>
    <property type="match status" value="1"/>
</dbReference>
<dbReference type="OrthoDB" id="3220614at2759"/>
<organism evidence="2 3">
    <name type="scientific">Ephemerocybe angulata</name>
    <dbReference type="NCBI Taxonomy" id="980116"/>
    <lineage>
        <taxon>Eukaryota</taxon>
        <taxon>Fungi</taxon>
        <taxon>Dikarya</taxon>
        <taxon>Basidiomycota</taxon>
        <taxon>Agaricomycotina</taxon>
        <taxon>Agaricomycetes</taxon>
        <taxon>Agaricomycetidae</taxon>
        <taxon>Agaricales</taxon>
        <taxon>Agaricineae</taxon>
        <taxon>Psathyrellaceae</taxon>
        <taxon>Ephemerocybe</taxon>
    </lineage>
</organism>
<proteinExistence type="predicted"/>
<comment type="caution">
    <text evidence="2">The sequence shown here is derived from an EMBL/GenBank/DDBJ whole genome shotgun (WGS) entry which is preliminary data.</text>
</comment>